<proteinExistence type="predicted"/>
<dbReference type="PROSITE" id="PS00018">
    <property type="entry name" value="EF_HAND_1"/>
    <property type="match status" value="1"/>
</dbReference>
<dbReference type="AlphaFoldDB" id="A0A9E8SHX5"/>
<dbReference type="RefSeq" id="WP_244820657.1">
    <property type="nucleotide sequence ID" value="NZ_CP112998.1"/>
</dbReference>
<accession>A0A9E8SHX5</accession>
<dbReference type="Proteomes" id="UP001164653">
    <property type="component" value="Chromosome"/>
</dbReference>
<keyword evidence="2" id="KW-1185">Reference proteome</keyword>
<dbReference type="EMBL" id="CP112998">
    <property type="protein sequence ID" value="WAC09540.1"/>
    <property type="molecule type" value="Genomic_DNA"/>
</dbReference>
<dbReference type="InterPro" id="IPR018247">
    <property type="entry name" value="EF_Hand_1_Ca_BS"/>
</dbReference>
<organism evidence="1 2">
    <name type="scientific">Dyadobacter pollutisoli</name>
    <dbReference type="NCBI Taxonomy" id="2910158"/>
    <lineage>
        <taxon>Bacteria</taxon>
        <taxon>Pseudomonadati</taxon>
        <taxon>Bacteroidota</taxon>
        <taxon>Cytophagia</taxon>
        <taxon>Cytophagales</taxon>
        <taxon>Spirosomataceae</taxon>
        <taxon>Dyadobacter</taxon>
    </lineage>
</organism>
<reference evidence="1" key="1">
    <citation type="submission" date="2022-11" db="EMBL/GenBank/DDBJ databases">
        <title>Dyadobacter pollutisoli sp. nov., isolated from plastic dumped soil.</title>
        <authorList>
            <person name="Kim J.M."/>
            <person name="Kim K.R."/>
            <person name="Lee J.K."/>
            <person name="Hao L."/>
            <person name="Jeon C.O."/>
        </authorList>
    </citation>
    <scope>NUCLEOTIDE SEQUENCE</scope>
    <source>
        <strain evidence="1">U1</strain>
    </source>
</reference>
<evidence type="ECO:0000313" key="2">
    <source>
        <dbReference type="Proteomes" id="UP001164653"/>
    </source>
</evidence>
<sequence length="66" mass="7669">MQSILINPKNKEELRLLSDLLAKMNINSKVLSEEELEDMGLAVLMRDTDRSQKVSRQEIMQKLESH</sequence>
<gene>
    <name evidence="1" type="ORF">ON006_17455</name>
</gene>
<protein>
    <recommendedName>
        <fullName evidence="3">EF-hand domain-containing protein</fullName>
    </recommendedName>
</protein>
<evidence type="ECO:0000313" key="1">
    <source>
        <dbReference type="EMBL" id="WAC09540.1"/>
    </source>
</evidence>
<name>A0A9E8SHX5_9BACT</name>
<dbReference type="KEGG" id="dpf:ON006_17455"/>
<evidence type="ECO:0008006" key="3">
    <source>
        <dbReference type="Google" id="ProtNLM"/>
    </source>
</evidence>